<dbReference type="RefSeq" id="WP_379810172.1">
    <property type="nucleotide sequence ID" value="NZ_JBHUPC010000006.1"/>
</dbReference>
<dbReference type="InterPro" id="IPR034660">
    <property type="entry name" value="DinB/YfiT-like"/>
</dbReference>
<evidence type="ECO:0000313" key="3">
    <source>
        <dbReference type="Proteomes" id="UP001597534"/>
    </source>
</evidence>
<dbReference type="Pfam" id="PF12867">
    <property type="entry name" value="DinB_2"/>
    <property type="match status" value="1"/>
</dbReference>
<proteinExistence type="predicted"/>
<dbReference type="Proteomes" id="UP001597534">
    <property type="component" value="Unassembled WGS sequence"/>
</dbReference>
<gene>
    <name evidence="2" type="ORF">ACFS5J_01555</name>
</gene>
<protein>
    <submittedName>
        <fullName evidence="2">DinB family protein</fullName>
    </submittedName>
</protein>
<accession>A0ABW5YJC9</accession>
<dbReference type="EMBL" id="JBHUPC010000006">
    <property type="protein sequence ID" value="MFD2890698.1"/>
    <property type="molecule type" value="Genomic_DNA"/>
</dbReference>
<name>A0ABW5YJC9_9FLAO</name>
<evidence type="ECO:0000313" key="2">
    <source>
        <dbReference type="EMBL" id="MFD2890698.1"/>
    </source>
</evidence>
<dbReference type="Gene3D" id="1.20.120.450">
    <property type="entry name" value="dinb family like domain"/>
    <property type="match status" value="1"/>
</dbReference>
<evidence type="ECO:0000259" key="1">
    <source>
        <dbReference type="Pfam" id="PF12867"/>
    </source>
</evidence>
<comment type="caution">
    <text evidence="2">The sequence shown here is derived from an EMBL/GenBank/DDBJ whole genome shotgun (WGS) entry which is preliminary data.</text>
</comment>
<dbReference type="SUPFAM" id="SSF109854">
    <property type="entry name" value="DinB/YfiT-like putative metalloenzymes"/>
    <property type="match status" value="1"/>
</dbReference>
<reference evidence="3" key="1">
    <citation type="journal article" date="2019" name="Int. J. Syst. Evol. Microbiol.">
        <title>The Global Catalogue of Microorganisms (GCM) 10K type strain sequencing project: providing services to taxonomists for standard genome sequencing and annotation.</title>
        <authorList>
            <consortium name="The Broad Institute Genomics Platform"/>
            <consortium name="The Broad Institute Genome Sequencing Center for Infectious Disease"/>
            <person name="Wu L."/>
            <person name="Ma J."/>
        </authorList>
    </citation>
    <scope>NUCLEOTIDE SEQUENCE [LARGE SCALE GENOMIC DNA]</scope>
    <source>
        <strain evidence="3">KCTC 22671</strain>
    </source>
</reference>
<dbReference type="InterPro" id="IPR024775">
    <property type="entry name" value="DinB-like"/>
</dbReference>
<organism evidence="2 3">
    <name type="scientific">Flavobacterium chuncheonense</name>
    <dbReference type="NCBI Taxonomy" id="2026653"/>
    <lineage>
        <taxon>Bacteria</taxon>
        <taxon>Pseudomonadati</taxon>
        <taxon>Bacteroidota</taxon>
        <taxon>Flavobacteriia</taxon>
        <taxon>Flavobacteriales</taxon>
        <taxon>Flavobacteriaceae</taxon>
        <taxon>Flavobacterium</taxon>
    </lineage>
</organism>
<feature type="domain" description="DinB-like" evidence="1">
    <location>
        <begin position="37"/>
        <end position="168"/>
    </location>
</feature>
<sequence length="176" mass="20167">MPMINVNPNEYASFYEDYVNLATAHFTSLVLGLEEQLNTVKLYFDGFPTNKEEFRYEVGKWTPKDIVQHLIDAERIFAYRSLRIARNDKTPLPGFDENSYVDMVEANKRSLASLVGEFIIVRKATITLFQNFSEEQLQRFGTASNASVSVRALGCIILGHTLHHLNVITTRYLDIK</sequence>
<keyword evidence="3" id="KW-1185">Reference proteome</keyword>